<dbReference type="InterPro" id="IPR057326">
    <property type="entry name" value="KR_dom"/>
</dbReference>
<keyword evidence="2" id="KW-0597">Phosphoprotein</keyword>
<dbReference type="Pfam" id="PF00550">
    <property type="entry name" value="PP-binding"/>
    <property type="match status" value="1"/>
</dbReference>
<evidence type="ECO:0000256" key="5">
    <source>
        <dbReference type="PROSITE-ProRule" id="PRU01363"/>
    </source>
</evidence>
<dbReference type="InterPro" id="IPR016036">
    <property type="entry name" value="Malonyl_transacylase_ACP-bd"/>
</dbReference>
<dbReference type="Pfam" id="PF00698">
    <property type="entry name" value="Acyl_transf_1"/>
    <property type="match status" value="1"/>
</dbReference>
<dbReference type="Pfam" id="PF16197">
    <property type="entry name" value="KAsynt_C_assoc"/>
    <property type="match status" value="1"/>
</dbReference>
<evidence type="ECO:0000313" key="10">
    <source>
        <dbReference type="Proteomes" id="UP000006352"/>
    </source>
</evidence>
<evidence type="ECO:0000313" key="9">
    <source>
        <dbReference type="EMBL" id="CCM02247.1"/>
    </source>
</evidence>
<evidence type="ECO:0008006" key="11">
    <source>
        <dbReference type="Google" id="ProtNLM"/>
    </source>
</evidence>
<organism evidence="9 10">
    <name type="scientific">Fibroporia radiculosa</name>
    <dbReference type="NCBI Taxonomy" id="599839"/>
    <lineage>
        <taxon>Eukaryota</taxon>
        <taxon>Fungi</taxon>
        <taxon>Dikarya</taxon>
        <taxon>Basidiomycota</taxon>
        <taxon>Agaricomycotina</taxon>
        <taxon>Agaricomycetes</taxon>
        <taxon>Polyporales</taxon>
        <taxon>Fibroporiaceae</taxon>
        <taxon>Fibroporia</taxon>
    </lineage>
</organism>
<keyword evidence="1" id="KW-0596">Phosphopantetheine</keyword>
<accession>J4HWH0</accession>
<feature type="domain" description="Ketosynthase family 3 (KS3)" evidence="7">
    <location>
        <begin position="7"/>
        <end position="426"/>
    </location>
</feature>
<evidence type="ECO:0000256" key="6">
    <source>
        <dbReference type="SAM" id="MobiDB-lite"/>
    </source>
</evidence>
<dbReference type="InterPro" id="IPR020807">
    <property type="entry name" value="PKS_DH"/>
</dbReference>
<dbReference type="SMART" id="SM00825">
    <property type="entry name" value="PKS_KS"/>
    <property type="match status" value="1"/>
</dbReference>
<dbReference type="SUPFAM" id="SSF51735">
    <property type="entry name" value="NAD(P)-binding Rossmann-fold domains"/>
    <property type="match status" value="2"/>
</dbReference>
<dbReference type="InterPro" id="IPR020841">
    <property type="entry name" value="PKS_Beta-ketoAc_synthase_dom"/>
</dbReference>
<dbReference type="Proteomes" id="UP000006352">
    <property type="component" value="Unassembled WGS sequence"/>
</dbReference>
<dbReference type="Pfam" id="PF08659">
    <property type="entry name" value="KR"/>
    <property type="match status" value="1"/>
</dbReference>
<proteinExistence type="predicted"/>
<feature type="region of interest" description="C-terminal hotdog fold" evidence="5">
    <location>
        <begin position="1021"/>
        <end position="1170"/>
    </location>
</feature>
<dbReference type="SUPFAM" id="SSF53901">
    <property type="entry name" value="Thiolase-like"/>
    <property type="match status" value="1"/>
</dbReference>
<dbReference type="InterPro" id="IPR016035">
    <property type="entry name" value="Acyl_Trfase/lysoPLipase"/>
</dbReference>
<feature type="region of interest" description="N-terminal hotdog fold" evidence="5">
    <location>
        <begin position="891"/>
        <end position="1009"/>
    </location>
</feature>
<sequence length="2561" mass="279624">MLLNGGMPGIAVVGISVELPSGTYSNNNFDHNAFYEFLLNGGEAYESMPSDRLNVESWTGNGLGQIKGCHGSFLKDINMFDNVEFGVSSRDARAMAPATRKLIENSFLALRDSGIDYRMKNIGCFTSGTSIDLGTVTDVDEYEAKGSLAGSPSMLANRVSYHLDLLGASISIDTACSSTATALHLAVQAVTCNECEAAIVAGCQLNHRFMEWFSYSQASILAKDGRCKPFDSEADGFVRAEGCCAIVIKSLHDALRDHDRIYATILGTAINSTGASAPPNAPVGDAQREAMIQAFARAGRKPQEVDYIELHATGTAKGDPIEANWVGEEFQRDDDLLVGSVKGNIGHTEIVSLLASMSKVISTLQHGLIPPNINIRTLNPSIAWDRHRLHVPRSPICLPCRSGHRSLIAMASSGIGGTNAHVVLEGPPPLHSMGSAESLDVMTPVLLLAGGLSARSASSNASAIADMVADGRADLSVLSTVLGRTARQMTWRSYAIATPDADNSLQFSLPQYSLHASNSDPIVFVFSGQGPQHYDMGKHLFKAFPAFRDSILEMDAVFRNVTTTSVIEDYGLFGGNHHTDLGETWPISVILPSIAMFQIALFDLLISLGVKPNILIGHSAGETAILYASGAASKAMAVELAILRGVAFSSIESESGTMAALACGPEDAIALLDAVRAEGIPGTVEIACYNSPSAVAIAGHDSAVDAAVTFAQRRGVFARKIRTRVPIHSSIMELCRKQYVESLNDLFYRYPGAHVPIIPTYSTLTGRYFEGPYNAEYFWQATRFPVRFTNAIQAICGSASSTFVEIAPHPVLASYMSSMVDNESVVLSSIRRPKSGDILSEHHNLLELFGKLTAAGYKCVDFTRLNQRACYEAAVSLPPYPFVKKEFPLYPDTFGYEKQMAPHNGPLNHPYLRINCDTHPMVGEHIIRGEPIMPAAGFVEMALEYGATTLMNVSFRAMLSLSSEIPVKLSIHRDGAYWSIKSATSSGSSVNGKERLHADGYLSCEDPLPGEKLDIVAIRRRCPNFVGSSFYEELSYFSSYGPSLQRVTNAYYSYGEALVSIRGLDETLIEQNYILHPAILDACIHITAYKPFHGNHDPNGYYLPAEIGALYIHLPHQPSYFPKHIYEHVVVRGWTPTSMIYDMVLADDSGTRLCTLLGVKVARHRMQALREVSRPLMVVPQVVDRLLVQTHTGSALQIPSVLKSSSSVQTREYVESQLYANARVGFGPFTPQKAVSPMITQSALEMSHFGIQSCLEDMASDGRSRVVRMLLLTNLSHLPAVVAEVLNQYPSLFVEMHIVGNISREALRLQCHNCTVVSAWGLNDWMESLDEDTELFDLAIASYPVGAEQPKLDATIIRCVRHLRPHGILTLTVLDHVACIPGSTDSGGNNVHMPVVMAFTDIMKRVGLVVLFAQYDDTEHSSLVTLKCIKAFNPQPYLVSHNRKICHYRLGDEDHLQSDLREVDPSSESDVWILAEQGQHSASATGLARALRREYPLWSIHLIAFPSSFTTDMQHEALIQIPSHLKEEPEIMVSSDGILSVPRLLPLSHCDINGPSSARALIDIVPQGCVLVHVLSATSDGGVVGVVGSVIKDSTGTLEQDSCLVGLTDCLRGQRATLEVDALRPVSSRLAQCSASLSALLPGLLTAILAPGLSAFRQSTRLQSSSILLTHSDALVGSTVKRFYLSKGINFTEVISDISLRDLARLGHGRFDLIISGYEDKCSIQLAETLLHRTRGRLFAWHDERTGLPDFLHRDPLAIRDALELAMSFLETNPDFLCAEILNKEPLIPHVAQAPETIQRHVVFRADKSYLILGGIGSLGARIALLMYQRGARHVIVTSRRGEDGLSNNGDILARRIFEHLRSIEDFHLEVHAVDATSTVGMQALTRGLTAPLGGCMILTAVLADRAFQNLTREDYSGVFAAKLNVLSALRDTVDIASMDFLIAFSSVSGLFGVGGQTNYGAANMALEQAISLIPNAFSFVCPGILDSSMLLVGQANAQATIFSHFLEWSISAEEMIIWLEDALFRFQSGQRFVHYIPDLDWESLDRTFGMPKLGRHLVPMKVAQKISVEDNVDRLADTVRIVLNVSIADISPNTPLTTYGIDSLSAARLSYALRPILDISQLQLLADVSLNDLRHKMAASHHDTSLSVVGESFKAPSKDDEMRELLEKYIVTALEEPVLQEVASDRVVLLTGSTGGLGSHLLAELLGRNDIKRIYALNRKTRGEFGLRHRQRESLVFQGLSVDVLESPKLILIESDFDAEDLGLDEASMLNISSTVTHIIHNAWKLDFYAPLTEFEGLIRGTQALIKMALRSPHFQILSFISTIGVCQDSAVNPAPEAAILDAKAAVQNGYLESKWIAERLVQLAAQMTRLKTNVIRVGLLTGSASGSWDTRHWFPALVQSATYDVSWLTTPLAAAAIVDMCNVPNETLHIIHPRPVKWATIIEPLASRLKVPLVPYDEWFARLENIGISGLSASKPSGGRDREADDRIALRLLQFFRKGCDHVGSHTSHMESKGFLPPVQSQKGRTASPALSGSDVVQLSSHDVDRWVGTWKSIGFLPQ</sequence>
<dbReference type="InterPro" id="IPR049900">
    <property type="entry name" value="PKS_mFAS_DH"/>
</dbReference>
<dbReference type="GeneID" id="24097158"/>
<dbReference type="InterPro" id="IPR042104">
    <property type="entry name" value="PKS_dehydratase_sf"/>
</dbReference>
<dbReference type="InterPro" id="IPR016039">
    <property type="entry name" value="Thiolase-like"/>
</dbReference>
<dbReference type="STRING" id="599839.J4HWH0"/>
<dbReference type="PROSITE" id="PS52019">
    <property type="entry name" value="PKS_MFAS_DH"/>
    <property type="match status" value="1"/>
</dbReference>
<feature type="active site" description="Proton donor; for dehydratase activity" evidence="5">
    <location>
        <position position="1081"/>
    </location>
</feature>
<gene>
    <name evidence="9" type="ORF">FIBRA_04328</name>
</gene>
<dbReference type="Pfam" id="PF02801">
    <property type="entry name" value="Ketoacyl-synt_C"/>
    <property type="match status" value="1"/>
</dbReference>
<dbReference type="PANTHER" id="PTHR43775:SF37">
    <property type="entry name" value="SI:DKEY-61P9.11"/>
    <property type="match status" value="1"/>
</dbReference>
<dbReference type="InterPro" id="IPR013120">
    <property type="entry name" value="FAR_NAD-bd"/>
</dbReference>
<keyword evidence="3" id="KW-0808">Transferase</keyword>
<dbReference type="CDD" id="cd02440">
    <property type="entry name" value="AdoMet_MTases"/>
    <property type="match status" value="1"/>
</dbReference>
<dbReference type="Pfam" id="PF00109">
    <property type="entry name" value="ketoacyl-synt"/>
    <property type="match status" value="1"/>
</dbReference>
<evidence type="ECO:0000256" key="4">
    <source>
        <dbReference type="ARBA" id="ARBA00023268"/>
    </source>
</evidence>
<dbReference type="PANTHER" id="PTHR43775">
    <property type="entry name" value="FATTY ACID SYNTHASE"/>
    <property type="match status" value="1"/>
</dbReference>
<dbReference type="Pfam" id="PF07993">
    <property type="entry name" value="NAD_binding_4"/>
    <property type="match status" value="1"/>
</dbReference>
<dbReference type="InterPro" id="IPR032821">
    <property type="entry name" value="PKS_assoc"/>
</dbReference>
<keyword evidence="10" id="KW-1185">Reference proteome</keyword>
<dbReference type="RefSeq" id="XP_012181530.1">
    <property type="nucleotide sequence ID" value="XM_012326140.1"/>
</dbReference>
<dbReference type="InterPro" id="IPR014043">
    <property type="entry name" value="Acyl_transferase_dom"/>
</dbReference>
<dbReference type="SMART" id="SM00826">
    <property type="entry name" value="PKS_DH"/>
    <property type="match status" value="1"/>
</dbReference>
<dbReference type="InterPro" id="IPR049551">
    <property type="entry name" value="PKS_DH_C"/>
</dbReference>
<dbReference type="Pfam" id="PF14765">
    <property type="entry name" value="PS-DH"/>
    <property type="match status" value="1"/>
</dbReference>
<feature type="domain" description="PKS/mFAS DH" evidence="8">
    <location>
        <begin position="891"/>
        <end position="1170"/>
    </location>
</feature>
<dbReference type="SUPFAM" id="SSF55048">
    <property type="entry name" value="Probable ACP-binding domain of malonyl-CoA ACP transacylase"/>
    <property type="match status" value="1"/>
</dbReference>
<dbReference type="SMART" id="SM00827">
    <property type="entry name" value="PKS_AT"/>
    <property type="match status" value="1"/>
</dbReference>
<dbReference type="InterPro" id="IPR050091">
    <property type="entry name" value="PKS_NRPS_Biosynth_Enz"/>
</dbReference>
<dbReference type="SMART" id="SM00822">
    <property type="entry name" value="PKS_KR"/>
    <property type="match status" value="1"/>
</dbReference>
<dbReference type="Gene3D" id="1.10.1200.10">
    <property type="entry name" value="ACP-like"/>
    <property type="match status" value="1"/>
</dbReference>
<evidence type="ECO:0000259" key="8">
    <source>
        <dbReference type="PROSITE" id="PS52019"/>
    </source>
</evidence>
<dbReference type="OrthoDB" id="329835at2759"/>
<dbReference type="PROSITE" id="PS52004">
    <property type="entry name" value="KS3_2"/>
    <property type="match status" value="1"/>
</dbReference>
<dbReference type="InterPro" id="IPR014031">
    <property type="entry name" value="Ketoacyl_synth_C"/>
</dbReference>
<dbReference type="CDD" id="cd00833">
    <property type="entry name" value="PKS"/>
    <property type="match status" value="1"/>
</dbReference>
<name>J4HWH0_9APHY</name>
<dbReference type="SUPFAM" id="SSF52151">
    <property type="entry name" value="FabD/lysophospholipase-like"/>
    <property type="match status" value="1"/>
</dbReference>
<dbReference type="InterPro" id="IPR014030">
    <property type="entry name" value="Ketoacyl_synth_N"/>
</dbReference>
<keyword evidence="4" id="KW-0511">Multifunctional enzyme</keyword>
<dbReference type="InterPro" id="IPR009081">
    <property type="entry name" value="PP-bd_ACP"/>
</dbReference>
<dbReference type="SUPFAM" id="SSF47336">
    <property type="entry name" value="ACP-like"/>
    <property type="match status" value="1"/>
</dbReference>
<dbReference type="EMBL" id="HE797070">
    <property type="protein sequence ID" value="CCM02247.1"/>
    <property type="molecule type" value="Genomic_DNA"/>
</dbReference>
<dbReference type="HOGENOM" id="CLU_000022_31_0_1"/>
<dbReference type="InterPro" id="IPR001227">
    <property type="entry name" value="Ac_transferase_dom_sf"/>
</dbReference>
<evidence type="ECO:0000256" key="1">
    <source>
        <dbReference type="ARBA" id="ARBA00022450"/>
    </source>
</evidence>
<evidence type="ECO:0000256" key="3">
    <source>
        <dbReference type="ARBA" id="ARBA00022679"/>
    </source>
</evidence>
<dbReference type="Gene3D" id="3.10.129.110">
    <property type="entry name" value="Polyketide synthase dehydratase"/>
    <property type="match status" value="1"/>
</dbReference>
<dbReference type="InParanoid" id="J4HWH0"/>
<dbReference type="Gene3D" id="3.40.47.10">
    <property type="match status" value="1"/>
</dbReference>
<protein>
    <recommendedName>
        <fullName evidence="11">Carrier domain-containing protein</fullName>
    </recommendedName>
</protein>
<dbReference type="Gene3D" id="3.40.366.10">
    <property type="entry name" value="Malonyl-Coenzyme A Acyl Carrier Protein, domain 2"/>
    <property type="match status" value="1"/>
</dbReference>
<dbReference type="GO" id="GO:0044550">
    <property type="term" value="P:secondary metabolite biosynthetic process"/>
    <property type="evidence" value="ECO:0007669"/>
    <property type="project" value="UniProtKB-ARBA"/>
</dbReference>
<reference evidence="9 10" key="1">
    <citation type="journal article" date="2012" name="Appl. Environ. Microbiol.">
        <title>Short-read sequencing for genomic analysis of the brown rot fungus Fibroporia radiculosa.</title>
        <authorList>
            <person name="Tang J.D."/>
            <person name="Perkins A.D."/>
            <person name="Sonstegard T.S."/>
            <person name="Schroeder S.G."/>
            <person name="Burgess S.C."/>
            <person name="Diehl S.V."/>
        </authorList>
    </citation>
    <scope>NUCLEOTIDE SEQUENCE [LARGE SCALE GENOMIC DNA]</scope>
    <source>
        <strain evidence="9 10">TFFH 294</strain>
    </source>
</reference>
<dbReference type="InterPro" id="IPR036736">
    <property type="entry name" value="ACP-like_sf"/>
</dbReference>
<dbReference type="InterPro" id="IPR036291">
    <property type="entry name" value="NAD(P)-bd_dom_sf"/>
</dbReference>
<evidence type="ECO:0000259" key="7">
    <source>
        <dbReference type="PROSITE" id="PS52004"/>
    </source>
</evidence>
<evidence type="ECO:0000256" key="2">
    <source>
        <dbReference type="ARBA" id="ARBA00022553"/>
    </source>
</evidence>
<feature type="active site" description="Proton acceptor; for dehydratase activity" evidence="5">
    <location>
        <position position="925"/>
    </location>
</feature>
<dbReference type="InterPro" id="IPR013968">
    <property type="entry name" value="PKS_KR"/>
</dbReference>
<dbReference type="Gene3D" id="3.40.50.720">
    <property type="entry name" value="NAD(P)-binding Rossmann-like Domain"/>
    <property type="match status" value="2"/>
</dbReference>
<feature type="region of interest" description="Disordered" evidence="6">
    <location>
        <begin position="2506"/>
        <end position="2534"/>
    </location>
</feature>
<dbReference type="GO" id="GO:0006633">
    <property type="term" value="P:fatty acid biosynthetic process"/>
    <property type="evidence" value="ECO:0007669"/>
    <property type="project" value="TreeGrafter"/>
</dbReference>
<dbReference type="GO" id="GO:0004312">
    <property type="term" value="F:fatty acid synthase activity"/>
    <property type="evidence" value="ECO:0007669"/>
    <property type="project" value="TreeGrafter"/>
</dbReference>
<feature type="compositionally biased region" description="Polar residues" evidence="6">
    <location>
        <begin position="2521"/>
        <end position="2534"/>
    </location>
</feature>